<reference evidence="2 3" key="1">
    <citation type="submission" date="2008-10" db="EMBL/GenBank/DDBJ databases">
        <title>Draft genome sequence of Collinsella stercoris (DSM 13279).</title>
        <authorList>
            <person name="Sudarsanam P."/>
            <person name="Ley R."/>
            <person name="Guruge J."/>
            <person name="Turnbaugh P.J."/>
            <person name="Mahowald M."/>
            <person name="Liep D."/>
            <person name="Gordon J."/>
        </authorList>
    </citation>
    <scope>NUCLEOTIDE SEQUENCE [LARGE SCALE GENOMIC DNA]</scope>
    <source>
        <strain evidence="2 3">DSM 13279</strain>
    </source>
</reference>
<dbReference type="Pfam" id="PF11208">
    <property type="entry name" value="DUF2992"/>
    <property type="match status" value="1"/>
</dbReference>
<dbReference type="STRING" id="445975.COLSTE_00439"/>
<organism evidence="2 3">
    <name type="scientific">Collinsella stercoris DSM 13279</name>
    <dbReference type="NCBI Taxonomy" id="445975"/>
    <lineage>
        <taxon>Bacteria</taxon>
        <taxon>Bacillati</taxon>
        <taxon>Actinomycetota</taxon>
        <taxon>Coriobacteriia</taxon>
        <taxon>Coriobacteriales</taxon>
        <taxon>Coriobacteriaceae</taxon>
        <taxon>Collinsella</taxon>
    </lineage>
</organism>
<comment type="caution">
    <text evidence="2">The sequence shown here is derived from an EMBL/GenBank/DDBJ whole genome shotgun (WGS) entry which is preliminary data.</text>
</comment>
<feature type="compositionally biased region" description="Basic residues" evidence="1">
    <location>
        <begin position="139"/>
        <end position="149"/>
    </location>
</feature>
<dbReference type="PIRSF" id="PIRSF021328">
    <property type="entry name" value="UCP021328"/>
    <property type="match status" value="1"/>
</dbReference>
<keyword evidence="3" id="KW-1185">Reference proteome</keyword>
<evidence type="ECO:0000313" key="2">
    <source>
        <dbReference type="EMBL" id="EEA91297.1"/>
    </source>
</evidence>
<sequence length="149" mass="17084">MVIYIKEEPTMQISVSSTLTVYHDGQFWVGLAEHVEDGTYDVARIVFGAKPSDEEILRFVVNKWAKLSFFGDDSAEASKPAKNPKRRAREASRALKQPAMGTKAQQALANQRETLKWESAQARSQRRADEAEARFEQRKLKRKRKHRGH</sequence>
<evidence type="ECO:0000313" key="3">
    <source>
        <dbReference type="Proteomes" id="UP000003560"/>
    </source>
</evidence>
<feature type="region of interest" description="Disordered" evidence="1">
    <location>
        <begin position="74"/>
        <end position="149"/>
    </location>
</feature>
<dbReference type="HOGENOM" id="CLU_123192_1_0_11"/>
<name>B6G8P8_9ACTN</name>
<dbReference type="Proteomes" id="UP000003560">
    <property type="component" value="Unassembled WGS sequence"/>
</dbReference>
<accession>B6G8P8</accession>
<feature type="compositionally biased region" description="Polar residues" evidence="1">
    <location>
        <begin position="103"/>
        <end position="112"/>
    </location>
</feature>
<evidence type="ECO:0008006" key="4">
    <source>
        <dbReference type="Google" id="ProtNLM"/>
    </source>
</evidence>
<gene>
    <name evidence="2" type="ORF">COLSTE_00439</name>
</gene>
<dbReference type="AlphaFoldDB" id="B6G8P8"/>
<reference evidence="2 3" key="2">
    <citation type="submission" date="2008-10" db="EMBL/GenBank/DDBJ databases">
        <authorList>
            <person name="Fulton L."/>
            <person name="Clifton S."/>
            <person name="Fulton B."/>
            <person name="Xu J."/>
            <person name="Minx P."/>
            <person name="Pepin K.H."/>
            <person name="Johnson M."/>
            <person name="Thiruvilangam P."/>
            <person name="Bhonagiri V."/>
            <person name="Nash W.E."/>
            <person name="Mardis E.R."/>
            <person name="Wilson R.K."/>
        </authorList>
    </citation>
    <scope>NUCLEOTIDE SEQUENCE [LARGE SCALE GENOMIC DNA]</scope>
    <source>
        <strain evidence="2 3">DSM 13279</strain>
    </source>
</reference>
<proteinExistence type="predicted"/>
<evidence type="ECO:0000256" key="1">
    <source>
        <dbReference type="SAM" id="MobiDB-lite"/>
    </source>
</evidence>
<dbReference type="eggNOG" id="ENOG502ZBVG">
    <property type="taxonomic scope" value="Bacteria"/>
</dbReference>
<protein>
    <recommendedName>
        <fullName evidence="4">DUF2992 domain-containing protein</fullName>
    </recommendedName>
</protein>
<dbReference type="InterPro" id="IPR016787">
    <property type="entry name" value="UCP021328"/>
</dbReference>
<dbReference type="EMBL" id="ABXJ01000027">
    <property type="protein sequence ID" value="EEA91297.1"/>
    <property type="molecule type" value="Genomic_DNA"/>
</dbReference>
<feature type="compositionally biased region" description="Basic and acidic residues" evidence="1">
    <location>
        <begin position="126"/>
        <end position="138"/>
    </location>
</feature>